<proteinExistence type="predicted"/>
<dbReference type="InterPro" id="IPR013216">
    <property type="entry name" value="Methyltransf_11"/>
</dbReference>
<evidence type="ECO:0000259" key="1">
    <source>
        <dbReference type="Pfam" id="PF08241"/>
    </source>
</evidence>
<dbReference type="GO" id="GO:0008757">
    <property type="term" value="F:S-adenosylmethionine-dependent methyltransferase activity"/>
    <property type="evidence" value="ECO:0007669"/>
    <property type="project" value="InterPro"/>
</dbReference>
<reference evidence="2 3" key="1">
    <citation type="journal article" date="2015" name="Nature">
        <title>rRNA introns, odd ribosomes, and small enigmatic genomes across a large radiation of phyla.</title>
        <authorList>
            <person name="Brown C.T."/>
            <person name="Hug L.A."/>
            <person name="Thomas B.C."/>
            <person name="Sharon I."/>
            <person name="Castelle C.J."/>
            <person name="Singh A."/>
            <person name="Wilkins M.J."/>
            <person name="Williams K.H."/>
            <person name="Banfield J.F."/>
        </authorList>
    </citation>
    <scope>NUCLEOTIDE SEQUENCE [LARGE SCALE GENOMIC DNA]</scope>
</reference>
<accession>A0A0G1BEJ6</accession>
<dbReference type="SUPFAM" id="SSF53335">
    <property type="entry name" value="S-adenosyl-L-methionine-dependent methyltransferases"/>
    <property type="match status" value="1"/>
</dbReference>
<gene>
    <name evidence="2" type="ORF">UV07_C0003G0026</name>
</gene>
<feature type="domain" description="Methyltransferase type 11" evidence="1">
    <location>
        <begin position="63"/>
        <end position="109"/>
    </location>
</feature>
<name>A0A0G1BEJ6_9BACT</name>
<evidence type="ECO:0000313" key="3">
    <source>
        <dbReference type="Proteomes" id="UP000033986"/>
    </source>
</evidence>
<protein>
    <recommendedName>
        <fullName evidence="1">Methyltransferase type 11 domain-containing protein</fullName>
    </recommendedName>
</protein>
<dbReference type="Gene3D" id="3.40.50.150">
    <property type="entry name" value="Vaccinia Virus protein VP39"/>
    <property type="match status" value="1"/>
</dbReference>
<dbReference type="InterPro" id="IPR029063">
    <property type="entry name" value="SAM-dependent_MTases_sf"/>
</dbReference>
<evidence type="ECO:0000313" key="2">
    <source>
        <dbReference type="EMBL" id="KKS44791.1"/>
    </source>
</evidence>
<organism evidence="2 3">
    <name type="scientific">Candidatus Azambacteria bacterium GW2011_GWB1_42_17</name>
    <dbReference type="NCBI Taxonomy" id="1618615"/>
    <lineage>
        <taxon>Bacteria</taxon>
        <taxon>Candidatus Azamiibacteriota</taxon>
    </lineage>
</organism>
<dbReference type="EMBL" id="LCDB01000003">
    <property type="protein sequence ID" value="KKS44791.1"/>
    <property type="molecule type" value="Genomic_DNA"/>
</dbReference>
<dbReference type="AlphaFoldDB" id="A0A0G1BEJ6"/>
<comment type="caution">
    <text evidence="2">The sequence shown here is derived from an EMBL/GenBank/DDBJ whole genome shotgun (WGS) entry which is preliminary data.</text>
</comment>
<dbReference type="Pfam" id="PF08241">
    <property type="entry name" value="Methyltransf_11"/>
    <property type="match status" value="1"/>
</dbReference>
<dbReference type="Proteomes" id="UP000033986">
    <property type="component" value="Unassembled WGS sequence"/>
</dbReference>
<sequence length="237" mass="27976">MFKDILYFWKRKIDPGFKVKKNDLVIDIGSGDKPFWRGDVFFDKLALADNQRITETGVIQNLGMFINGDLLETPFKDKAFDFSFCAHTLEHVERPDVAIEEIMRISKSGYIEIPNGLLESIDPYQSHLWFVYLNGKKLVFVRKSKKMHKVLAQNNLGEEGKAWTQPGTPFIRLYWYHKIEYEIIDVLKEEEKFKPVFESKPNGGSPVLYLLLIRFLRLMFYTRKEDLNVLKLKRHRH</sequence>